<dbReference type="AlphaFoldDB" id="A0A218WU55"/>
<evidence type="ECO:0000313" key="4">
    <source>
        <dbReference type="Proteomes" id="UP000233551"/>
    </source>
</evidence>
<protein>
    <submittedName>
        <fullName evidence="1">Uncharacterized protein</fullName>
    </submittedName>
</protein>
<name>A0A218WU55_PUNGR</name>
<reference evidence="3" key="1">
    <citation type="journal article" date="2017" name="Plant J.">
        <title>The pomegranate (Punica granatum L.) genome and the genomics of punicalagin biosynthesis.</title>
        <authorList>
            <person name="Qin G."/>
            <person name="Xu C."/>
            <person name="Ming R."/>
            <person name="Tang H."/>
            <person name="Guyot R."/>
            <person name="Kramer E.M."/>
            <person name="Hu Y."/>
            <person name="Yi X."/>
            <person name="Qi Y."/>
            <person name="Xu X."/>
            <person name="Gao Z."/>
            <person name="Pan H."/>
            <person name="Jian J."/>
            <person name="Tian Y."/>
            <person name="Yue Z."/>
            <person name="Xu Y."/>
        </authorList>
    </citation>
    <scope>NUCLEOTIDE SEQUENCE [LARGE SCALE GENOMIC DNA]</scope>
    <source>
        <strain evidence="3">cv. Dabenzi</strain>
    </source>
</reference>
<reference evidence="2 4" key="3">
    <citation type="submission" date="2017-11" db="EMBL/GenBank/DDBJ databases">
        <title>De-novo sequencing of pomegranate (Punica granatum L.) genome.</title>
        <authorList>
            <person name="Akparov Z."/>
            <person name="Amiraslanov A."/>
            <person name="Hajiyeva S."/>
            <person name="Abbasov M."/>
            <person name="Kaur K."/>
            <person name="Hamwieh A."/>
            <person name="Solovyev V."/>
            <person name="Salamov A."/>
            <person name="Braich B."/>
            <person name="Kosarev P."/>
            <person name="Mahmoud A."/>
            <person name="Hajiyev E."/>
            <person name="Babayeva S."/>
            <person name="Izzatullayeva V."/>
            <person name="Mammadov A."/>
            <person name="Mammadov A."/>
            <person name="Sharifova S."/>
            <person name="Ojaghi J."/>
            <person name="Eynullazada K."/>
            <person name="Bayramov B."/>
            <person name="Abdulazimova A."/>
            <person name="Shahmuradov I."/>
        </authorList>
    </citation>
    <scope>NUCLEOTIDE SEQUENCE [LARGE SCALE GENOMIC DNA]</scope>
    <source>
        <strain evidence="2">AG2017</strain>
        <strain evidence="4">cv. AG2017</strain>
        <tissue evidence="2">Leaf</tissue>
    </source>
</reference>
<gene>
    <name evidence="1" type="ORF">CDL15_Pgr009762</name>
    <name evidence="2" type="ORF">CRG98_002631</name>
</gene>
<comment type="caution">
    <text evidence="1">The sequence shown here is derived from an EMBL/GenBank/DDBJ whole genome shotgun (WGS) entry which is preliminary data.</text>
</comment>
<dbReference type="Proteomes" id="UP000233551">
    <property type="component" value="Unassembled WGS sequence"/>
</dbReference>
<organism evidence="1 3">
    <name type="scientific">Punica granatum</name>
    <name type="common">Pomegranate</name>
    <dbReference type="NCBI Taxonomy" id="22663"/>
    <lineage>
        <taxon>Eukaryota</taxon>
        <taxon>Viridiplantae</taxon>
        <taxon>Streptophyta</taxon>
        <taxon>Embryophyta</taxon>
        <taxon>Tracheophyta</taxon>
        <taxon>Spermatophyta</taxon>
        <taxon>Magnoliopsida</taxon>
        <taxon>eudicotyledons</taxon>
        <taxon>Gunneridae</taxon>
        <taxon>Pentapetalae</taxon>
        <taxon>rosids</taxon>
        <taxon>malvids</taxon>
        <taxon>Myrtales</taxon>
        <taxon>Lythraceae</taxon>
        <taxon>Punica</taxon>
    </lineage>
</organism>
<evidence type="ECO:0000313" key="1">
    <source>
        <dbReference type="EMBL" id="OWM76116.1"/>
    </source>
</evidence>
<dbReference type="EMBL" id="MTKT01003224">
    <property type="protein sequence ID" value="OWM76116.1"/>
    <property type="molecule type" value="Genomic_DNA"/>
</dbReference>
<keyword evidence="4" id="KW-1185">Reference proteome</keyword>
<proteinExistence type="predicted"/>
<dbReference type="Proteomes" id="UP000197138">
    <property type="component" value="Unassembled WGS sequence"/>
</dbReference>
<evidence type="ECO:0000313" key="2">
    <source>
        <dbReference type="EMBL" id="PKI77128.1"/>
    </source>
</evidence>
<accession>A0A218WU55</accession>
<dbReference type="EMBL" id="PGOL01000105">
    <property type="protein sequence ID" value="PKI77128.1"/>
    <property type="molecule type" value="Genomic_DNA"/>
</dbReference>
<sequence>MVGREFAMCEATRAPRGLSKERSSWMIRGNTQSPQRWMSKDPVVHGNGSWAKLKRERADRDDCVSSRLVSYIAVASLHLLSDE</sequence>
<reference evidence="1" key="2">
    <citation type="submission" date="2017-06" db="EMBL/GenBank/DDBJ databases">
        <title>The pomegranate genome and the genomics of punicalagin biosynthesis.</title>
        <authorList>
            <person name="Xu C."/>
        </authorList>
    </citation>
    <scope>NUCLEOTIDE SEQUENCE [LARGE SCALE GENOMIC DNA]</scope>
    <source>
        <tissue evidence="1">Fresh leaf</tissue>
    </source>
</reference>
<evidence type="ECO:0000313" key="3">
    <source>
        <dbReference type="Proteomes" id="UP000197138"/>
    </source>
</evidence>